<evidence type="ECO:0000313" key="3">
    <source>
        <dbReference type="EMBL" id="MBK7423786.1"/>
    </source>
</evidence>
<evidence type="ECO:0000256" key="2">
    <source>
        <dbReference type="ARBA" id="ARBA00023231"/>
    </source>
</evidence>
<dbReference type="AlphaFoldDB" id="A0A9D7FFE1"/>
<name>A0A9D7FFE1_9RHOO</name>
<dbReference type="Pfam" id="PF04319">
    <property type="entry name" value="NifZ"/>
    <property type="match status" value="1"/>
</dbReference>
<proteinExistence type="inferred from homology"/>
<sequence length="92" mass="9699">MPAIPNIQYAIGDMVYAAEDIFNDGGMPGVEDAEGLIAPLGARGVVVHFGVAELDKSKEIYLVQFESGPDKLLGDPVGCLPDELTQIQPVTA</sequence>
<comment type="caution">
    <text evidence="3">The sequence shown here is derived from an EMBL/GenBank/DDBJ whole genome shotgun (WGS) entry which is preliminary data.</text>
</comment>
<reference evidence="3" key="1">
    <citation type="submission" date="2020-10" db="EMBL/GenBank/DDBJ databases">
        <title>Connecting structure to function with the recovery of over 1000 high-quality activated sludge metagenome-assembled genomes encoding full-length rRNA genes using long-read sequencing.</title>
        <authorList>
            <person name="Singleton C.M."/>
            <person name="Petriglieri F."/>
            <person name="Kristensen J.M."/>
            <person name="Kirkegaard R.H."/>
            <person name="Michaelsen T.Y."/>
            <person name="Andersen M.H."/>
            <person name="Karst S.M."/>
            <person name="Dueholm M.S."/>
            <person name="Nielsen P.H."/>
            <person name="Albertsen M."/>
        </authorList>
    </citation>
    <scope>NUCLEOTIDE SEQUENCE</scope>
    <source>
        <strain evidence="3">EsbW_18-Q3-R4-48_MAXAC.044</strain>
    </source>
</reference>
<gene>
    <name evidence="3" type="ORF">IPJ48_12150</name>
</gene>
<comment type="similarity">
    <text evidence="1">Belongs to the NifZ family.</text>
</comment>
<dbReference type="EMBL" id="JADJNC010000018">
    <property type="protein sequence ID" value="MBK7423786.1"/>
    <property type="molecule type" value="Genomic_DNA"/>
</dbReference>
<dbReference type="InterPro" id="IPR007415">
    <property type="entry name" value="Nitrogenase_MoFe_mat_NifZ"/>
</dbReference>
<accession>A0A9D7FFE1</accession>
<dbReference type="GO" id="GO:0009399">
    <property type="term" value="P:nitrogen fixation"/>
    <property type="evidence" value="ECO:0007669"/>
    <property type="project" value="InterPro"/>
</dbReference>
<keyword evidence="2" id="KW-0535">Nitrogen fixation</keyword>
<protein>
    <submittedName>
        <fullName evidence="3">Nitrogen fixation protein NifZ</fullName>
    </submittedName>
</protein>
<evidence type="ECO:0000256" key="1">
    <source>
        <dbReference type="ARBA" id="ARBA00008027"/>
    </source>
</evidence>
<organism evidence="3 4">
    <name type="scientific">Candidatus Propionivibrio dominans</name>
    <dbReference type="NCBI Taxonomy" id="2954373"/>
    <lineage>
        <taxon>Bacteria</taxon>
        <taxon>Pseudomonadati</taxon>
        <taxon>Pseudomonadota</taxon>
        <taxon>Betaproteobacteria</taxon>
        <taxon>Rhodocyclales</taxon>
        <taxon>Rhodocyclaceae</taxon>
        <taxon>Propionivibrio</taxon>
    </lineage>
</organism>
<evidence type="ECO:0000313" key="4">
    <source>
        <dbReference type="Proteomes" id="UP000886602"/>
    </source>
</evidence>
<dbReference type="Proteomes" id="UP000886602">
    <property type="component" value="Unassembled WGS sequence"/>
</dbReference>